<dbReference type="EMBL" id="CASHTH010004498">
    <property type="protein sequence ID" value="CAI8058267.1"/>
    <property type="molecule type" value="Genomic_DNA"/>
</dbReference>
<proteinExistence type="predicted"/>
<evidence type="ECO:0000256" key="1">
    <source>
        <dbReference type="SAM" id="Coils"/>
    </source>
</evidence>
<comment type="caution">
    <text evidence="2">The sequence shown here is derived from an EMBL/GenBank/DDBJ whole genome shotgun (WGS) entry which is preliminary data.</text>
</comment>
<organism evidence="2 3">
    <name type="scientific">Geodia barretti</name>
    <name type="common">Barrett's horny sponge</name>
    <dbReference type="NCBI Taxonomy" id="519541"/>
    <lineage>
        <taxon>Eukaryota</taxon>
        <taxon>Metazoa</taxon>
        <taxon>Porifera</taxon>
        <taxon>Demospongiae</taxon>
        <taxon>Heteroscleromorpha</taxon>
        <taxon>Tetractinellida</taxon>
        <taxon>Astrophorina</taxon>
        <taxon>Geodiidae</taxon>
        <taxon>Geodia</taxon>
    </lineage>
</organism>
<keyword evidence="1" id="KW-0175">Coiled coil</keyword>
<sequence>MAEGSGGWILGEKMAEDELSVPQPVAMHSSAAETEHERPSELLVAHSLSYPGCLSAIITLALPLEARVQQFREEFSHSMAEVRSRLAHLVGRAETVGEETAALTQRTDAVEKEVAEVQRQTSDLSEKLESSLTECGKRHEEVEQQAVNLEVRTTLLENQDHTAVTKDMKKLAEQMEEMRERLVLAESDAAKAKITRDDLQQQSQNIENRAQLTETDQIALLDRLTSLENRFEASFPGSASKPLRSISSP</sequence>
<gene>
    <name evidence="2" type="ORF">GBAR_LOCUS31675</name>
</gene>
<name>A0AA35U3Q4_GEOBA</name>
<dbReference type="Proteomes" id="UP001174909">
    <property type="component" value="Unassembled WGS sequence"/>
</dbReference>
<protein>
    <submittedName>
        <fullName evidence="2">Uncharacterized protein</fullName>
    </submittedName>
</protein>
<reference evidence="2" key="1">
    <citation type="submission" date="2023-03" db="EMBL/GenBank/DDBJ databases">
        <authorList>
            <person name="Steffen K."/>
            <person name="Cardenas P."/>
        </authorList>
    </citation>
    <scope>NUCLEOTIDE SEQUENCE</scope>
</reference>
<accession>A0AA35U3Q4</accession>
<keyword evidence="3" id="KW-1185">Reference proteome</keyword>
<evidence type="ECO:0000313" key="3">
    <source>
        <dbReference type="Proteomes" id="UP001174909"/>
    </source>
</evidence>
<feature type="coiled-coil region" evidence="1">
    <location>
        <begin position="100"/>
        <end position="216"/>
    </location>
</feature>
<dbReference type="AlphaFoldDB" id="A0AA35U3Q4"/>
<evidence type="ECO:0000313" key="2">
    <source>
        <dbReference type="EMBL" id="CAI8058267.1"/>
    </source>
</evidence>